<protein>
    <submittedName>
        <fullName evidence="2 3">Uncharacterized protein</fullName>
    </submittedName>
</protein>
<reference evidence="4" key="2">
    <citation type="submission" date="2012-11" db="EMBL/GenBank/DDBJ databases">
        <authorList>
            <person name="Kuo A."/>
            <person name="Curtis B.A."/>
            <person name="Tanifuji G."/>
            <person name="Burki F."/>
            <person name="Gruber A."/>
            <person name="Irimia M."/>
            <person name="Maruyama S."/>
            <person name="Arias M.C."/>
            <person name="Ball S.G."/>
            <person name="Gile G.H."/>
            <person name="Hirakawa Y."/>
            <person name="Hopkins J.F."/>
            <person name="Rensing S.A."/>
            <person name="Schmutz J."/>
            <person name="Symeonidi A."/>
            <person name="Elias M."/>
            <person name="Eveleigh R.J."/>
            <person name="Herman E.K."/>
            <person name="Klute M.J."/>
            <person name="Nakayama T."/>
            <person name="Obornik M."/>
            <person name="Reyes-Prieto A."/>
            <person name="Armbrust E.V."/>
            <person name="Aves S.J."/>
            <person name="Beiko R.G."/>
            <person name="Coutinho P."/>
            <person name="Dacks J.B."/>
            <person name="Durnford D.G."/>
            <person name="Fast N.M."/>
            <person name="Green B.R."/>
            <person name="Grisdale C."/>
            <person name="Hempe F."/>
            <person name="Henrissat B."/>
            <person name="Hoppner M.P."/>
            <person name="Ishida K.-I."/>
            <person name="Kim E."/>
            <person name="Koreny L."/>
            <person name="Kroth P.G."/>
            <person name="Liu Y."/>
            <person name="Malik S.-B."/>
            <person name="Maier U.G."/>
            <person name="McRose D."/>
            <person name="Mock T."/>
            <person name="Neilson J.A."/>
            <person name="Onodera N.T."/>
            <person name="Poole A.M."/>
            <person name="Pritham E.J."/>
            <person name="Richards T.A."/>
            <person name="Rocap G."/>
            <person name="Roy S.W."/>
            <person name="Sarai C."/>
            <person name="Schaack S."/>
            <person name="Shirato S."/>
            <person name="Slamovits C.H."/>
            <person name="Spencer D.F."/>
            <person name="Suzuki S."/>
            <person name="Worden A.Z."/>
            <person name="Zauner S."/>
            <person name="Barry K."/>
            <person name="Bell C."/>
            <person name="Bharti A.K."/>
            <person name="Crow J.A."/>
            <person name="Grimwood J."/>
            <person name="Kramer R."/>
            <person name="Lindquist E."/>
            <person name="Lucas S."/>
            <person name="Salamov A."/>
            <person name="McFadden G.I."/>
            <person name="Lane C.E."/>
            <person name="Keeling P.J."/>
            <person name="Gray M.W."/>
            <person name="Grigoriev I.V."/>
            <person name="Archibald J.M."/>
        </authorList>
    </citation>
    <scope>NUCLEOTIDE SEQUENCE</scope>
    <source>
        <strain evidence="4">CCMP2712</strain>
    </source>
</reference>
<evidence type="ECO:0000256" key="1">
    <source>
        <dbReference type="SAM" id="MobiDB-lite"/>
    </source>
</evidence>
<name>L1K1W0_GUITC</name>
<reference evidence="3" key="3">
    <citation type="submission" date="2016-03" db="UniProtKB">
        <authorList>
            <consortium name="EnsemblProtists"/>
        </authorList>
    </citation>
    <scope>IDENTIFICATION</scope>
</reference>
<reference evidence="2 4" key="1">
    <citation type="journal article" date="2012" name="Nature">
        <title>Algal genomes reveal evolutionary mosaicism and the fate of nucleomorphs.</title>
        <authorList>
            <consortium name="DOE Joint Genome Institute"/>
            <person name="Curtis B.A."/>
            <person name="Tanifuji G."/>
            <person name="Burki F."/>
            <person name="Gruber A."/>
            <person name="Irimia M."/>
            <person name="Maruyama S."/>
            <person name="Arias M.C."/>
            <person name="Ball S.G."/>
            <person name="Gile G.H."/>
            <person name="Hirakawa Y."/>
            <person name="Hopkins J.F."/>
            <person name="Kuo A."/>
            <person name="Rensing S.A."/>
            <person name="Schmutz J."/>
            <person name="Symeonidi A."/>
            <person name="Elias M."/>
            <person name="Eveleigh R.J."/>
            <person name="Herman E.K."/>
            <person name="Klute M.J."/>
            <person name="Nakayama T."/>
            <person name="Obornik M."/>
            <person name="Reyes-Prieto A."/>
            <person name="Armbrust E.V."/>
            <person name="Aves S.J."/>
            <person name="Beiko R.G."/>
            <person name="Coutinho P."/>
            <person name="Dacks J.B."/>
            <person name="Durnford D.G."/>
            <person name="Fast N.M."/>
            <person name="Green B.R."/>
            <person name="Grisdale C.J."/>
            <person name="Hempel F."/>
            <person name="Henrissat B."/>
            <person name="Hoppner M.P."/>
            <person name="Ishida K."/>
            <person name="Kim E."/>
            <person name="Koreny L."/>
            <person name="Kroth P.G."/>
            <person name="Liu Y."/>
            <person name="Malik S.B."/>
            <person name="Maier U.G."/>
            <person name="McRose D."/>
            <person name="Mock T."/>
            <person name="Neilson J.A."/>
            <person name="Onodera N.T."/>
            <person name="Poole A.M."/>
            <person name="Pritham E.J."/>
            <person name="Richards T.A."/>
            <person name="Rocap G."/>
            <person name="Roy S.W."/>
            <person name="Sarai C."/>
            <person name="Schaack S."/>
            <person name="Shirato S."/>
            <person name="Slamovits C.H."/>
            <person name="Spencer D.F."/>
            <person name="Suzuki S."/>
            <person name="Worden A.Z."/>
            <person name="Zauner S."/>
            <person name="Barry K."/>
            <person name="Bell C."/>
            <person name="Bharti A.K."/>
            <person name="Crow J.A."/>
            <person name="Grimwood J."/>
            <person name="Kramer R."/>
            <person name="Lindquist E."/>
            <person name="Lucas S."/>
            <person name="Salamov A."/>
            <person name="McFadden G.I."/>
            <person name="Lane C.E."/>
            <person name="Keeling P.J."/>
            <person name="Gray M.W."/>
            <person name="Grigoriev I.V."/>
            <person name="Archibald J.M."/>
        </authorList>
    </citation>
    <scope>NUCLEOTIDE SEQUENCE</scope>
    <source>
        <strain evidence="2 4">CCMP2712</strain>
    </source>
</reference>
<dbReference type="Proteomes" id="UP000011087">
    <property type="component" value="Unassembled WGS sequence"/>
</dbReference>
<dbReference type="KEGG" id="gtt:GUITHDRAFT_99919"/>
<dbReference type="AlphaFoldDB" id="L1K1W0"/>
<accession>L1K1W0</accession>
<dbReference type="GeneID" id="17311203"/>
<dbReference type="EMBL" id="JH992967">
    <property type="protein sequence ID" value="EKX54440.1"/>
    <property type="molecule type" value="Genomic_DNA"/>
</dbReference>
<sequence length="450" mass="50817">MSDKALRAKLRKIEERERSRQLHLALDPLVPCTERPDAPQGGRKRILPSDRSIPDLYQDTIVHVKRILARQQSLEARKCSSASALQPRPDEAGEGPEGLLTPDILRQGLLSCRLRGFVQVRLPDYVVVCMSYQMLQYFEHCPFKGPVGQPLFHFIHPCDAPYIAACAEERGEQRHTSADKGVEEENVMEKDIAHACVRMFTFGSSGIRCLPFAVSFDRSCYQNCSSCVLEFEPLEEGRGDCVVGGNRPFQEFGGVFAFDELRSHDGGRHGARAACVEVEDAVYGAGGEMKSLEALDLARQLSSCFGVNEKKLLVRMLQLTLSIVRGEKFPKWNFLRFRLSLPCILGQLKTDWQRGRHSEQVEMNGRDSSSPSSSCSSKVIFLVHESDGSASLCFSEFTLDERREQGSLHGSRLYRVSKEELYCCGIDQRRRSSQRLPVYEHWWNVMEGET</sequence>
<evidence type="ECO:0000313" key="3">
    <source>
        <dbReference type="EnsemblProtists" id="EKX54440"/>
    </source>
</evidence>
<dbReference type="RefSeq" id="XP_005841420.1">
    <property type="nucleotide sequence ID" value="XM_005841363.1"/>
</dbReference>
<keyword evidence="4" id="KW-1185">Reference proteome</keyword>
<evidence type="ECO:0000313" key="2">
    <source>
        <dbReference type="EMBL" id="EKX54440.1"/>
    </source>
</evidence>
<feature type="region of interest" description="Disordered" evidence="1">
    <location>
        <begin position="79"/>
        <end position="98"/>
    </location>
</feature>
<dbReference type="PaxDb" id="55529-EKX54440"/>
<evidence type="ECO:0000313" key="4">
    <source>
        <dbReference type="Proteomes" id="UP000011087"/>
    </source>
</evidence>
<dbReference type="EnsemblProtists" id="EKX54440">
    <property type="protein sequence ID" value="EKX54440"/>
    <property type="gene ID" value="GUITHDRAFT_99919"/>
</dbReference>
<organism evidence="2">
    <name type="scientific">Guillardia theta (strain CCMP2712)</name>
    <name type="common">Cryptophyte</name>
    <dbReference type="NCBI Taxonomy" id="905079"/>
    <lineage>
        <taxon>Eukaryota</taxon>
        <taxon>Cryptophyceae</taxon>
        <taxon>Pyrenomonadales</taxon>
        <taxon>Geminigeraceae</taxon>
        <taxon>Guillardia</taxon>
    </lineage>
</organism>
<dbReference type="HOGENOM" id="CLU_040486_0_0_1"/>
<gene>
    <name evidence="2" type="ORF">GUITHDRAFT_99919</name>
</gene>
<proteinExistence type="predicted"/>